<sequence>RRRGQLAALSIAAVVIIVGVPLWWKTTETYRAWLPVSQIRELAKLQDVKVYVGQRRTALLRVVAQMRTAKTFEQLLDRLQPHIIQVLRMMSFSRADITAALSDRVRFHPGSKESVADSMRAFKSSPGWLI</sequence>
<comment type="pathway">
    <text evidence="2">Glycolipid biosynthesis; glycosylphosphatidylinositol-anchor biosynthesis.</text>
</comment>
<keyword evidence="4" id="KW-0337">GPI-anchor biosynthesis</keyword>
<evidence type="ECO:0000256" key="9">
    <source>
        <dbReference type="ARBA" id="ARBA00023180"/>
    </source>
</evidence>
<dbReference type="Proteomes" id="UP001434883">
    <property type="component" value="Unassembled WGS sequence"/>
</dbReference>
<accession>A0ABV0RE94</accession>
<evidence type="ECO:0000256" key="4">
    <source>
        <dbReference type="ARBA" id="ARBA00022502"/>
    </source>
</evidence>
<evidence type="ECO:0000256" key="1">
    <source>
        <dbReference type="ARBA" id="ARBA00004477"/>
    </source>
</evidence>
<evidence type="ECO:0000256" key="3">
    <source>
        <dbReference type="ARBA" id="ARBA00005316"/>
    </source>
</evidence>
<comment type="subcellular location">
    <subcellularLocation>
        <location evidence="1">Endoplasmic reticulum membrane</location>
        <topology evidence="1">Multi-pass membrane protein</topology>
    </subcellularLocation>
</comment>
<dbReference type="Pfam" id="PF10510">
    <property type="entry name" value="PIG-S"/>
    <property type="match status" value="1"/>
</dbReference>
<evidence type="ECO:0000256" key="5">
    <source>
        <dbReference type="ARBA" id="ARBA00022692"/>
    </source>
</evidence>
<dbReference type="PANTHER" id="PTHR21072:SF13">
    <property type="entry name" value="GPI TRANSAMIDASE COMPONENT PIG-S"/>
    <property type="match status" value="1"/>
</dbReference>
<keyword evidence="6" id="KW-0256">Endoplasmic reticulum</keyword>
<keyword evidence="12" id="KW-1185">Reference proteome</keyword>
<keyword evidence="9" id="KW-0325">Glycoprotein</keyword>
<evidence type="ECO:0000256" key="2">
    <source>
        <dbReference type="ARBA" id="ARBA00004687"/>
    </source>
</evidence>
<dbReference type="PANTHER" id="PTHR21072">
    <property type="entry name" value="GPI TRANSAMIDASE COMPONENT PIG-S"/>
    <property type="match status" value="1"/>
</dbReference>
<proteinExistence type="inferred from homology"/>
<feature type="non-terminal residue" evidence="11">
    <location>
        <position position="1"/>
    </location>
</feature>
<evidence type="ECO:0000256" key="8">
    <source>
        <dbReference type="ARBA" id="ARBA00023136"/>
    </source>
</evidence>
<reference evidence="11 12" key="1">
    <citation type="submission" date="2021-06" db="EMBL/GenBank/DDBJ databases">
        <authorList>
            <person name="Palmer J.M."/>
        </authorList>
    </citation>
    <scope>NUCLEOTIDE SEQUENCE [LARGE SCALE GENOMIC DNA]</scope>
    <source>
        <strain evidence="11 12">XC_2019</strain>
        <tissue evidence="11">Muscle</tissue>
    </source>
</reference>
<evidence type="ECO:0000313" key="12">
    <source>
        <dbReference type="Proteomes" id="UP001434883"/>
    </source>
</evidence>
<keyword evidence="8 10" id="KW-0472">Membrane</keyword>
<dbReference type="EMBL" id="JAHRIN010042849">
    <property type="protein sequence ID" value="MEQ2206435.1"/>
    <property type="molecule type" value="Genomic_DNA"/>
</dbReference>
<comment type="caution">
    <text evidence="11">The sequence shown here is derived from an EMBL/GenBank/DDBJ whole genome shotgun (WGS) entry which is preliminary data.</text>
</comment>
<protein>
    <submittedName>
        <fullName evidence="11">Uncharacterized protein</fullName>
    </submittedName>
</protein>
<evidence type="ECO:0000313" key="11">
    <source>
        <dbReference type="EMBL" id="MEQ2206435.1"/>
    </source>
</evidence>
<organism evidence="11 12">
    <name type="scientific">Xenoophorus captivus</name>
    <dbReference type="NCBI Taxonomy" id="1517983"/>
    <lineage>
        <taxon>Eukaryota</taxon>
        <taxon>Metazoa</taxon>
        <taxon>Chordata</taxon>
        <taxon>Craniata</taxon>
        <taxon>Vertebrata</taxon>
        <taxon>Euteleostomi</taxon>
        <taxon>Actinopterygii</taxon>
        <taxon>Neopterygii</taxon>
        <taxon>Teleostei</taxon>
        <taxon>Neoteleostei</taxon>
        <taxon>Acanthomorphata</taxon>
        <taxon>Ovalentaria</taxon>
        <taxon>Atherinomorphae</taxon>
        <taxon>Cyprinodontiformes</taxon>
        <taxon>Goodeidae</taxon>
        <taxon>Xenoophorus</taxon>
    </lineage>
</organism>
<feature type="transmembrane region" description="Helical" evidence="10">
    <location>
        <begin position="6"/>
        <end position="24"/>
    </location>
</feature>
<gene>
    <name evidence="11" type="ORF">XENOCAPTIV_029286</name>
</gene>
<keyword evidence="7 10" id="KW-1133">Transmembrane helix</keyword>
<evidence type="ECO:0000256" key="10">
    <source>
        <dbReference type="SAM" id="Phobius"/>
    </source>
</evidence>
<comment type="similarity">
    <text evidence="3">Belongs to the PIGS family.</text>
</comment>
<evidence type="ECO:0000256" key="7">
    <source>
        <dbReference type="ARBA" id="ARBA00022989"/>
    </source>
</evidence>
<evidence type="ECO:0000256" key="6">
    <source>
        <dbReference type="ARBA" id="ARBA00022824"/>
    </source>
</evidence>
<dbReference type="InterPro" id="IPR019540">
    <property type="entry name" value="PtdIno-glycan_biosynth_class_S"/>
</dbReference>
<name>A0ABV0RE94_9TELE</name>
<keyword evidence="5 10" id="KW-0812">Transmembrane</keyword>